<dbReference type="EMBL" id="ML978711">
    <property type="protein sequence ID" value="KAF2092041.1"/>
    <property type="molecule type" value="Genomic_DNA"/>
</dbReference>
<feature type="repeat" description="WD" evidence="4">
    <location>
        <begin position="97"/>
        <end position="136"/>
    </location>
</feature>
<dbReference type="PROSITE" id="PS00678">
    <property type="entry name" value="WD_REPEATS_1"/>
    <property type="match status" value="3"/>
</dbReference>
<dbReference type="InterPro" id="IPR001810">
    <property type="entry name" value="F-box_dom"/>
</dbReference>
<feature type="repeat" description="WD" evidence="4">
    <location>
        <begin position="262"/>
        <end position="301"/>
    </location>
</feature>
<dbReference type="PANTHER" id="PTHR19848">
    <property type="entry name" value="WD40 REPEAT PROTEIN"/>
    <property type="match status" value="1"/>
</dbReference>
<dbReference type="AlphaFoldDB" id="A0A9P4I584"/>
<dbReference type="OrthoDB" id="19711at2759"/>
<sequence>MPIELSEAILKFLDAKSLVHAEAVSKTWQRVASSQHVWRAVFNAAFEPRIHVEPAPLQMGGVGAGLILPNQDWKAMYQARKAIERRWHAGKPAAIYLNGHTDSVYCCQFDEDKIITGSRDRTIRVWDLKTYKCLKVIGGPASVPQLNTPAPLVTEAHHTAPNGNLPSVNGTPEGRALYHQPAYYHEASILCLQFDHEIVVTGSSDNSCIVWDLATWEPIWKLQRHDAGVLDVCFDSRYIVSCSKDNTICVWSRKTGKLIKQLTGHGGPVNAVQMRGDLLVSASGDGNAKVWDLKTMSFKKNLRTSDRGLAAVEFSDDAKHVLAGGNEQTVFNFDVESGNVVKRYAGHGGLVRSLFLDTPNKRVISGSYDQSIRVYNYETGEAIAVYENWTTSWILSAKSDYRRVVATSQDGRALLLDFGYGLPGVDILAGSRKARGLQGR</sequence>
<dbReference type="CDD" id="cd00200">
    <property type="entry name" value="WD40"/>
    <property type="match status" value="1"/>
</dbReference>
<feature type="repeat" description="WD" evidence="4">
    <location>
        <begin position="222"/>
        <end position="261"/>
    </location>
</feature>
<dbReference type="PROSITE" id="PS50082">
    <property type="entry name" value="WD_REPEATS_2"/>
    <property type="match status" value="5"/>
</dbReference>
<dbReference type="PROSITE" id="PS50294">
    <property type="entry name" value="WD_REPEATS_REGION"/>
    <property type="match status" value="2"/>
</dbReference>
<evidence type="ECO:0000256" key="3">
    <source>
        <dbReference type="ARBA" id="ARBA00022737"/>
    </source>
</evidence>
<protein>
    <submittedName>
        <fullName evidence="6">WD40 repeat-like protein</fullName>
    </submittedName>
</protein>
<dbReference type="Pfam" id="PF12937">
    <property type="entry name" value="F-box-like"/>
    <property type="match status" value="1"/>
</dbReference>
<dbReference type="PROSITE" id="PS50181">
    <property type="entry name" value="FBOX"/>
    <property type="match status" value="1"/>
</dbReference>
<dbReference type="SMART" id="SM00320">
    <property type="entry name" value="WD40"/>
    <property type="match status" value="6"/>
</dbReference>
<dbReference type="Pfam" id="PF00400">
    <property type="entry name" value="WD40"/>
    <property type="match status" value="5"/>
</dbReference>
<proteinExistence type="inferred from homology"/>
<feature type="repeat" description="WD" evidence="4">
    <location>
        <begin position="344"/>
        <end position="385"/>
    </location>
</feature>
<feature type="domain" description="F-box" evidence="5">
    <location>
        <begin position="1"/>
        <end position="41"/>
    </location>
</feature>
<name>A0A9P4I584_9PEZI</name>
<dbReference type="PANTHER" id="PTHR19848:SF8">
    <property type="entry name" value="F-BOX AND WD REPEAT DOMAIN CONTAINING 7"/>
    <property type="match status" value="1"/>
</dbReference>
<dbReference type="InterPro" id="IPR020472">
    <property type="entry name" value="WD40_PAC1"/>
</dbReference>
<organism evidence="6 7">
    <name type="scientific">Saccharata proteae CBS 121410</name>
    <dbReference type="NCBI Taxonomy" id="1314787"/>
    <lineage>
        <taxon>Eukaryota</taxon>
        <taxon>Fungi</taxon>
        <taxon>Dikarya</taxon>
        <taxon>Ascomycota</taxon>
        <taxon>Pezizomycotina</taxon>
        <taxon>Dothideomycetes</taxon>
        <taxon>Dothideomycetes incertae sedis</taxon>
        <taxon>Botryosphaeriales</taxon>
        <taxon>Saccharataceae</taxon>
        <taxon>Saccharata</taxon>
    </lineage>
</organism>
<dbReference type="SMART" id="SM00256">
    <property type="entry name" value="FBOX"/>
    <property type="match status" value="1"/>
</dbReference>
<comment type="similarity">
    <text evidence="1">Belongs to the WD repeat MET30/SCONB/SCON-2 family.</text>
</comment>
<evidence type="ECO:0000313" key="6">
    <source>
        <dbReference type="EMBL" id="KAF2092041.1"/>
    </source>
</evidence>
<evidence type="ECO:0000259" key="5">
    <source>
        <dbReference type="PROSITE" id="PS50181"/>
    </source>
</evidence>
<reference evidence="6" key="1">
    <citation type="journal article" date="2020" name="Stud. Mycol.">
        <title>101 Dothideomycetes genomes: a test case for predicting lifestyles and emergence of pathogens.</title>
        <authorList>
            <person name="Haridas S."/>
            <person name="Albert R."/>
            <person name="Binder M."/>
            <person name="Bloem J."/>
            <person name="Labutti K."/>
            <person name="Salamov A."/>
            <person name="Andreopoulos B."/>
            <person name="Baker S."/>
            <person name="Barry K."/>
            <person name="Bills G."/>
            <person name="Bluhm B."/>
            <person name="Cannon C."/>
            <person name="Castanera R."/>
            <person name="Culley D."/>
            <person name="Daum C."/>
            <person name="Ezra D."/>
            <person name="Gonzalez J."/>
            <person name="Henrissat B."/>
            <person name="Kuo A."/>
            <person name="Liang C."/>
            <person name="Lipzen A."/>
            <person name="Lutzoni F."/>
            <person name="Magnuson J."/>
            <person name="Mondo S."/>
            <person name="Nolan M."/>
            <person name="Ohm R."/>
            <person name="Pangilinan J."/>
            <person name="Park H.-J."/>
            <person name="Ramirez L."/>
            <person name="Alfaro M."/>
            <person name="Sun H."/>
            <person name="Tritt A."/>
            <person name="Yoshinaga Y."/>
            <person name="Zwiers L.-H."/>
            <person name="Turgeon B."/>
            <person name="Goodwin S."/>
            <person name="Spatafora J."/>
            <person name="Crous P."/>
            <person name="Grigoriev I."/>
        </authorList>
    </citation>
    <scope>NUCLEOTIDE SEQUENCE</scope>
    <source>
        <strain evidence="6">CBS 121410</strain>
    </source>
</reference>
<dbReference type="SUPFAM" id="SSF81383">
    <property type="entry name" value="F-box domain"/>
    <property type="match status" value="1"/>
</dbReference>
<dbReference type="InterPro" id="IPR036322">
    <property type="entry name" value="WD40_repeat_dom_sf"/>
</dbReference>
<evidence type="ECO:0000256" key="1">
    <source>
        <dbReference type="ARBA" id="ARBA00007968"/>
    </source>
</evidence>
<dbReference type="Gene3D" id="2.130.10.10">
    <property type="entry name" value="YVTN repeat-like/Quinoprotein amine dehydrogenase"/>
    <property type="match status" value="2"/>
</dbReference>
<dbReference type="InterPro" id="IPR015943">
    <property type="entry name" value="WD40/YVTN_repeat-like_dom_sf"/>
</dbReference>
<dbReference type="SUPFAM" id="SSF50978">
    <property type="entry name" value="WD40 repeat-like"/>
    <property type="match status" value="1"/>
</dbReference>
<evidence type="ECO:0000256" key="4">
    <source>
        <dbReference type="PROSITE-ProRule" id="PRU00221"/>
    </source>
</evidence>
<feature type="repeat" description="WD" evidence="4">
    <location>
        <begin position="182"/>
        <end position="215"/>
    </location>
</feature>
<dbReference type="InterPro" id="IPR019775">
    <property type="entry name" value="WD40_repeat_CS"/>
</dbReference>
<dbReference type="InterPro" id="IPR001680">
    <property type="entry name" value="WD40_rpt"/>
</dbReference>
<comment type="caution">
    <text evidence="6">The sequence shown here is derived from an EMBL/GenBank/DDBJ whole genome shotgun (WGS) entry which is preliminary data.</text>
</comment>
<accession>A0A9P4I584</accession>
<keyword evidence="3" id="KW-0677">Repeat</keyword>
<gene>
    <name evidence="6" type="ORF">K490DRAFT_30898</name>
</gene>
<evidence type="ECO:0000256" key="2">
    <source>
        <dbReference type="ARBA" id="ARBA00022574"/>
    </source>
</evidence>
<keyword evidence="2 4" id="KW-0853">WD repeat</keyword>
<dbReference type="InterPro" id="IPR036047">
    <property type="entry name" value="F-box-like_dom_sf"/>
</dbReference>
<dbReference type="Gene3D" id="1.20.1280.50">
    <property type="match status" value="1"/>
</dbReference>
<keyword evidence="7" id="KW-1185">Reference proteome</keyword>
<evidence type="ECO:0000313" key="7">
    <source>
        <dbReference type="Proteomes" id="UP000799776"/>
    </source>
</evidence>
<dbReference type="Proteomes" id="UP000799776">
    <property type="component" value="Unassembled WGS sequence"/>
</dbReference>
<dbReference type="PRINTS" id="PR00320">
    <property type="entry name" value="GPROTEINBRPT"/>
</dbReference>